<name>A0A2G5TZ56_9PELO</name>
<evidence type="ECO:0000256" key="4">
    <source>
        <dbReference type="ARBA" id="ARBA00022786"/>
    </source>
</evidence>
<feature type="compositionally biased region" description="Acidic residues" evidence="6">
    <location>
        <begin position="1395"/>
        <end position="1405"/>
    </location>
</feature>
<dbReference type="InterPro" id="IPR016024">
    <property type="entry name" value="ARM-type_fold"/>
</dbReference>
<reference evidence="8" key="1">
    <citation type="submission" date="2017-10" db="EMBL/GenBank/DDBJ databases">
        <title>Rapid genome shrinkage in a self-fertile nematode reveals novel sperm competition proteins.</title>
        <authorList>
            <person name="Yin D."/>
            <person name="Schwarz E.M."/>
            <person name="Thomas C.G."/>
            <person name="Felde R.L."/>
            <person name="Korf I.F."/>
            <person name="Cutter A.D."/>
            <person name="Schartner C.M."/>
            <person name="Ralston E.J."/>
            <person name="Meyer B.J."/>
            <person name="Haag E.S."/>
        </authorList>
    </citation>
    <scope>NUCLEOTIDE SEQUENCE [LARGE SCALE GENOMIC DNA]</scope>
    <source>
        <strain evidence="8">JU1422</strain>
    </source>
</reference>
<dbReference type="GO" id="GO:0005634">
    <property type="term" value="C:nucleus"/>
    <property type="evidence" value="ECO:0007669"/>
    <property type="project" value="UniProtKB-SubCell"/>
</dbReference>
<dbReference type="Gene3D" id="2.130.10.10">
    <property type="entry name" value="YVTN repeat-like/Quinoprotein amine dehydrogenase"/>
    <property type="match status" value="1"/>
</dbReference>
<sequence>MSRREIFPLRTTETMKMIPDDQLQYVYRRNKEIQDLLRDFDRNHMRANYEPLVLLKNLSEILEEATAVFISNDPDPLDDRHPHRTHPDSALGNLLKTIFKNDDFMTSLVVSYILVRDNVELSIQGCRVLLACVPGLDSKVVFSEPDDFIPRLYHWAGPEGTNETLQGYAMGLLAAALENTENASKFRNENAELVPFALDRMRELQVRAYEEHNNLGNTDFSELNSQQKSAENGVPSTSNGFEIPSIQVTSNGEKENEKSVTVVPPPPKKRRTEPNLPALLRTETTQRVPSFHNLRNLDDSNSKWDILQPFLIGTQKVYPLSLPTYQRFILQYLAACGEYQDLLVQTFEGNALDLLLDYIDLEKTKDVRLTFDALKYLTSLLVHRKFALEFIEKDGIRTLLRLPRTSLASVGVVTCFYYVAYNNDVMEMLCQMGDDIVDETVQYVLWCLEHSHESGMASACMFFSQSLFFKAILRRFEQYDGPRKLFNYISTLVLMQCTENTVDLTEEQVHTSTQCVRSVCTTFRAYLLASMYTKVEFWKKQYNGAGAILPCGMRIPYVFQSEVPEFRSMKTYEEVSVDCEAIVAEMCRFTGMPFREAENMRKLGCVQMFLAVRVLSRDWLTISSNVRNDMCVYALESLRLMLCQPTIQTELITQHTYSHSTFDGFTILIQTSLARGDEEPPLRMAALECIRRCVLVEPESWKTLIQKMKEIGTTPSKRQTSKYETVMNHLERMWTEVRKADGIMSLVDLINLKTPLTEADSIRRLATNVLTGLARHPEVRQILSRLPLIAHGGLQILMREPVSSDKRDIHAGFCKEACQLLQVVAGKKIHFDHHAKEIRSSDKSHRQWVVENTPVSFNQVELLQLIHDHLIKNQLDNVASLLKTEAKLPDRPASRSNSTTSFLSKPLPSTGNNFSKIHDVFPTLAPRTLESEIGGISSAKRASTASLQSPIAFRSHSTDDDVFATPTLPRRYTTSGAFPRKLLISPARSRQRPVTPADDSQRPYCDLNSIVTNYFRTQHSTCQNPVTACPPFSLYYPHKCPERIQKTPITANFALRMLDQECLRPHQRTLSQWMNEREIFSKFRQIKVMHDNDESYTRAAFSTDDEHVIVGHFTGELHWLNAESGADESHTNCHGSAITNIQPSSDGSLILTSSAYSRPLSALWRLGHAMERIQMFREDSCVLFANTTMARIIGTNKEKAVVYDTETHHILDTYSSGTEGLQYDKNFASFSPDDRLVFNDGLLWDVRNKNAAIHAFDRLAKRTMWGTFHPQGTQIIINSEVYDIRTFRMLHHVPELARCKVKFNSTGNIAFAAEVHDLMRPDYPDLAYSPFRSFDTRDYSALTTVEGRRPIIDICVSHHDQKLCIVEQVKPQVNDYMVQSSTQMRMYESGRTKDIEDEEEEEEETREGHGGEEGGSSSSSDTDEEMGDDDDDAGSTVRDAFERIGRLGDESEDEIEEGEDGFDFENALNRIIRRQALLRRQRVNSSENGDAGIVDMNDDGDDEADDVDLDDDDDVDLDDHLEDEEDDVDPDFDVENAIDELVNAVDAEVDEDEMGEDDDSDDSDGSWRTASRVGSEDINLDELDEDQAREAENEGDAAVPDDVPAPPVNAAAQVEAARRAILGRGLRGLRMGMMGGGGRHRHHHRNPAMIHVEQLNARAEEQRLQFMEAIAREREPEENGENGEDESDMEQYQSEEEEINSVSTTVLNPALRRQNRRQQSPEGDS</sequence>
<dbReference type="UniPathway" id="UPA00143"/>
<dbReference type="InterPro" id="IPR011989">
    <property type="entry name" value="ARM-like"/>
</dbReference>
<dbReference type="PROSITE" id="PS50896">
    <property type="entry name" value="LISH"/>
    <property type="match status" value="1"/>
</dbReference>
<evidence type="ECO:0000256" key="6">
    <source>
        <dbReference type="SAM" id="MobiDB-lite"/>
    </source>
</evidence>
<proteinExistence type="inferred from homology"/>
<comment type="pathway">
    <text evidence="2">Protein modification; protein ubiquitination.</text>
</comment>
<keyword evidence="5" id="KW-0539">Nucleus</keyword>
<comment type="caution">
    <text evidence="7">The sequence shown here is derived from an EMBL/GenBank/DDBJ whole genome shotgun (WGS) entry which is preliminary data.</text>
</comment>
<evidence type="ECO:0008006" key="9">
    <source>
        <dbReference type="Google" id="ProtNLM"/>
    </source>
</evidence>
<dbReference type="GO" id="GO:0016567">
    <property type="term" value="P:protein ubiquitination"/>
    <property type="evidence" value="ECO:0007669"/>
    <property type="project" value="UniProtKB-UniPathway"/>
</dbReference>
<evidence type="ECO:0000313" key="7">
    <source>
        <dbReference type="EMBL" id="PIC32589.1"/>
    </source>
</evidence>
<dbReference type="SUPFAM" id="SSF48371">
    <property type="entry name" value="ARM repeat"/>
    <property type="match status" value="1"/>
</dbReference>
<evidence type="ECO:0000256" key="2">
    <source>
        <dbReference type="ARBA" id="ARBA00004906"/>
    </source>
</evidence>
<keyword evidence="4" id="KW-0833">Ubl conjugation pathway</keyword>
<dbReference type="PANTHER" id="PTHR13129">
    <property type="entry name" value="VPRBP PROTEIN-RELATED"/>
    <property type="match status" value="1"/>
</dbReference>
<dbReference type="InterPro" id="IPR033270">
    <property type="entry name" value="VPRBP/DCAF1"/>
</dbReference>
<dbReference type="InterPro" id="IPR015943">
    <property type="entry name" value="WD40/YVTN_repeat-like_dom_sf"/>
</dbReference>
<feature type="region of interest" description="Disordered" evidence="6">
    <location>
        <begin position="1380"/>
        <end position="1436"/>
    </location>
</feature>
<evidence type="ECO:0000256" key="1">
    <source>
        <dbReference type="ARBA" id="ARBA00004123"/>
    </source>
</evidence>
<feature type="compositionally biased region" description="Acidic residues" evidence="6">
    <location>
        <begin position="1547"/>
        <end position="1564"/>
    </location>
</feature>
<accession>A0A2G5TZ56</accession>
<feature type="region of interest" description="Disordered" evidence="6">
    <location>
        <begin position="1482"/>
        <end position="1605"/>
    </location>
</feature>
<dbReference type="SMART" id="SM00667">
    <property type="entry name" value="LisH"/>
    <property type="match status" value="1"/>
</dbReference>
<feature type="region of interest" description="Disordered" evidence="6">
    <location>
        <begin position="215"/>
        <end position="273"/>
    </location>
</feature>
<feature type="compositionally biased region" description="Low complexity" evidence="6">
    <location>
        <begin position="1596"/>
        <end position="1605"/>
    </location>
</feature>
<dbReference type="Proteomes" id="UP000230233">
    <property type="component" value="Chromosome IV"/>
</dbReference>
<feature type="compositionally biased region" description="Acidic residues" evidence="6">
    <location>
        <begin position="1496"/>
        <end position="1538"/>
    </location>
</feature>
<dbReference type="GO" id="GO:0080008">
    <property type="term" value="C:Cul4-RING E3 ubiquitin ligase complex"/>
    <property type="evidence" value="ECO:0007669"/>
    <property type="project" value="TreeGrafter"/>
</dbReference>
<feature type="compositionally biased region" description="Polar residues" evidence="6">
    <location>
        <begin position="894"/>
        <end position="907"/>
    </location>
</feature>
<feature type="compositionally biased region" description="Acidic residues" evidence="6">
    <location>
        <begin position="1421"/>
        <end position="1433"/>
    </location>
</feature>
<feature type="compositionally biased region" description="Polar residues" evidence="6">
    <location>
        <begin position="215"/>
        <end position="251"/>
    </location>
</feature>
<feature type="region of interest" description="Disordered" evidence="6">
    <location>
        <begin position="888"/>
        <end position="907"/>
    </location>
</feature>
<dbReference type="Gene3D" id="1.25.10.10">
    <property type="entry name" value="Leucine-rich Repeat Variant"/>
    <property type="match status" value="1"/>
</dbReference>
<protein>
    <recommendedName>
        <fullName evidence="9">LisH domain-containing protein</fullName>
    </recommendedName>
</protein>
<comment type="similarity">
    <text evidence="3">Belongs to the VPRBP/DCAF1 family.</text>
</comment>
<dbReference type="SUPFAM" id="SSF50960">
    <property type="entry name" value="TolB, C-terminal domain"/>
    <property type="match status" value="1"/>
</dbReference>
<comment type="subcellular location">
    <subcellularLocation>
        <location evidence="1">Nucleus</location>
    </subcellularLocation>
</comment>
<evidence type="ECO:0000256" key="5">
    <source>
        <dbReference type="ARBA" id="ARBA00023242"/>
    </source>
</evidence>
<organism evidence="7 8">
    <name type="scientific">Caenorhabditis nigoni</name>
    <dbReference type="NCBI Taxonomy" id="1611254"/>
    <lineage>
        <taxon>Eukaryota</taxon>
        <taxon>Metazoa</taxon>
        <taxon>Ecdysozoa</taxon>
        <taxon>Nematoda</taxon>
        <taxon>Chromadorea</taxon>
        <taxon>Rhabditida</taxon>
        <taxon>Rhabditina</taxon>
        <taxon>Rhabditomorpha</taxon>
        <taxon>Rhabditoidea</taxon>
        <taxon>Rhabditidae</taxon>
        <taxon>Peloderinae</taxon>
        <taxon>Caenorhabditis</taxon>
    </lineage>
</organism>
<evidence type="ECO:0000256" key="3">
    <source>
        <dbReference type="ARBA" id="ARBA00008845"/>
    </source>
</evidence>
<feature type="compositionally biased region" description="Acidic residues" evidence="6">
    <location>
        <begin position="1678"/>
        <end position="1699"/>
    </location>
</feature>
<feature type="region of interest" description="Disordered" evidence="6">
    <location>
        <begin position="1671"/>
        <end position="1725"/>
    </location>
</feature>
<dbReference type="PANTHER" id="PTHR13129:SF4">
    <property type="entry name" value="DDB1- AND CUL4-ASSOCIATED FACTOR 1"/>
    <property type="match status" value="1"/>
</dbReference>
<evidence type="ECO:0000313" key="8">
    <source>
        <dbReference type="Proteomes" id="UP000230233"/>
    </source>
</evidence>
<dbReference type="EMBL" id="PDUG01000004">
    <property type="protein sequence ID" value="PIC32589.1"/>
    <property type="molecule type" value="Genomic_DNA"/>
</dbReference>
<dbReference type="InterPro" id="IPR006594">
    <property type="entry name" value="LisH"/>
</dbReference>
<gene>
    <name evidence="7" type="primary">Cni-dcaf-1</name>
    <name evidence="7" type="synonym">Cnig_chr_IV.g12858</name>
    <name evidence="7" type="ORF">B9Z55_012858</name>
</gene>
<dbReference type="STRING" id="1611254.A0A2G5TZ56"/>
<keyword evidence="8" id="KW-1185">Reference proteome</keyword>
<dbReference type="OrthoDB" id="27563at2759"/>